<accession>A0A4C1TKQ3</accession>
<dbReference type="PANTHER" id="PTHR12387">
    <property type="entry name" value="26S PROTEASOME NON-ATPASE REGULATORY SUBUNIT 8"/>
    <property type="match status" value="1"/>
</dbReference>
<gene>
    <name evidence="3" type="primary">Psmd8</name>
    <name evidence="3" type="ORF">EVAR_92410_1</name>
</gene>
<evidence type="ECO:0000259" key="2">
    <source>
        <dbReference type="Pfam" id="PF10075"/>
    </source>
</evidence>
<evidence type="ECO:0000313" key="3">
    <source>
        <dbReference type="EMBL" id="GBP13891.1"/>
    </source>
</evidence>
<comment type="caution">
    <text evidence="3">The sequence shown here is derived from an EMBL/GenBank/DDBJ whole genome shotgun (WGS) entry which is preliminary data.</text>
</comment>
<dbReference type="AlphaFoldDB" id="A0A4C1TKQ3"/>
<keyword evidence="4" id="KW-1185">Reference proteome</keyword>
<feature type="domain" description="CSN8/PSMD8/EIF3K" evidence="2">
    <location>
        <begin position="1"/>
        <end position="62"/>
    </location>
</feature>
<dbReference type="Proteomes" id="UP000299102">
    <property type="component" value="Unassembled WGS sequence"/>
</dbReference>
<dbReference type="GO" id="GO:0008541">
    <property type="term" value="C:proteasome regulatory particle, lid subcomplex"/>
    <property type="evidence" value="ECO:0007669"/>
    <property type="project" value="TreeGrafter"/>
</dbReference>
<reference evidence="3 4" key="1">
    <citation type="journal article" date="2019" name="Commun. Biol.">
        <title>The bagworm genome reveals a unique fibroin gene that provides high tensile strength.</title>
        <authorList>
            <person name="Kono N."/>
            <person name="Nakamura H."/>
            <person name="Ohtoshi R."/>
            <person name="Tomita M."/>
            <person name="Numata K."/>
            <person name="Arakawa K."/>
        </authorList>
    </citation>
    <scope>NUCLEOTIDE SEQUENCE [LARGE SCALE GENOMIC DNA]</scope>
</reference>
<proteinExistence type="predicted"/>
<dbReference type="InterPro" id="IPR006746">
    <property type="entry name" value="26S_Psome_Rpn12"/>
</dbReference>
<dbReference type="STRING" id="151549.A0A4C1TKQ3"/>
<dbReference type="GO" id="GO:0005829">
    <property type="term" value="C:cytosol"/>
    <property type="evidence" value="ECO:0007669"/>
    <property type="project" value="TreeGrafter"/>
</dbReference>
<keyword evidence="1 3" id="KW-0647">Proteasome</keyword>
<evidence type="ECO:0000313" key="4">
    <source>
        <dbReference type="Proteomes" id="UP000299102"/>
    </source>
</evidence>
<dbReference type="PANTHER" id="PTHR12387:SF0">
    <property type="entry name" value="26S PROTEASOME NON-ATPASE REGULATORY SUBUNIT 8"/>
    <property type="match status" value="1"/>
</dbReference>
<dbReference type="GO" id="GO:0043161">
    <property type="term" value="P:proteasome-mediated ubiquitin-dependent protein catabolic process"/>
    <property type="evidence" value="ECO:0007669"/>
    <property type="project" value="TreeGrafter"/>
</dbReference>
<dbReference type="EMBL" id="BGZK01005402">
    <property type="protein sequence ID" value="GBP13891.1"/>
    <property type="molecule type" value="Genomic_DNA"/>
</dbReference>
<name>A0A4C1TKQ3_EUMVA</name>
<dbReference type="GO" id="GO:0005634">
    <property type="term" value="C:nucleus"/>
    <property type="evidence" value="ECO:0007669"/>
    <property type="project" value="TreeGrafter"/>
</dbReference>
<protein>
    <submittedName>
        <fullName evidence="3">26S proteasome non-ATPase regulatory subunit 8</fullName>
    </submittedName>
</protein>
<organism evidence="3 4">
    <name type="scientific">Eumeta variegata</name>
    <name type="common">Bagworm moth</name>
    <name type="synonym">Eumeta japonica</name>
    <dbReference type="NCBI Taxonomy" id="151549"/>
    <lineage>
        <taxon>Eukaryota</taxon>
        <taxon>Metazoa</taxon>
        <taxon>Ecdysozoa</taxon>
        <taxon>Arthropoda</taxon>
        <taxon>Hexapoda</taxon>
        <taxon>Insecta</taxon>
        <taxon>Pterygota</taxon>
        <taxon>Neoptera</taxon>
        <taxon>Endopterygota</taxon>
        <taxon>Lepidoptera</taxon>
        <taxon>Glossata</taxon>
        <taxon>Ditrysia</taxon>
        <taxon>Tineoidea</taxon>
        <taxon>Psychidae</taxon>
        <taxon>Oiketicinae</taxon>
        <taxon>Eumeta</taxon>
    </lineage>
</organism>
<evidence type="ECO:0000256" key="1">
    <source>
        <dbReference type="ARBA" id="ARBA00022942"/>
    </source>
</evidence>
<sequence length="90" mass="10129">MDTLLETVRGEIAACIEKGIPEYPFAEAARLNLSSQQAMLQYGQKRNWSLDSDNRYQFAVQENTSSGADFPSSELAQQAVEYARHLEMIV</sequence>
<dbReference type="InterPro" id="IPR033464">
    <property type="entry name" value="CSN8_PSD8_EIF3K"/>
</dbReference>
<dbReference type="Pfam" id="PF10075">
    <property type="entry name" value="CSN8_PSD8_EIF3K"/>
    <property type="match status" value="1"/>
</dbReference>
<dbReference type="OrthoDB" id="409122at2759"/>
<dbReference type="Gene3D" id="1.25.40.990">
    <property type="match status" value="1"/>
</dbReference>